<dbReference type="Gene3D" id="3.40.50.10810">
    <property type="entry name" value="Tandem AAA-ATPase domain"/>
    <property type="match status" value="1"/>
</dbReference>
<dbReference type="SMART" id="SM00487">
    <property type="entry name" value="DEXDc"/>
    <property type="match status" value="1"/>
</dbReference>
<evidence type="ECO:0000256" key="2">
    <source>
        <dbReference type="PROSITE-ProRule" id="PRU00325"/>
    </source>
</evidence>
<reference evidence="6" key="1">
    <citation type="journal article" date="2018" name="Int. J. Syst. Evol. Microbiol.">
        <title>Carboxylicivirga sediminis sp. nov., isolated from coastal sediment.</title>
        <authorList>
            <person name="Wang F.Q."/>
            <person name="Ren L.H."/>
            <person name="Zou R.J."/>
            <person name="Sun Y.Z."/>
            <person name="Liu X.J."/>
            <person name="Jiang F."/>
            <person name="Liu L.J."/>
        </authorList>
    </citation>
    <scope>NUCLEOTIDE SEQUENCE</scope>
    <source>
        <strain evidence="6">JR1</strain>
    </source>
</reference>
<keyword evidence="1" id="KW-0378">Hydrolase</keyword>
<comment type="caution">
    <text evidence="6">The sequence shown here is derived from an EMBL/GenBank/DDBJ whole genome shotgun (WGS) entry which is preliminary data.</text>
</comment>
<gene>
    <name evidence="6" type="ORF">KDU71_04855</name>
</gene>
<dbReference type="PROSITE" id="PS51192">
    <property type="entry name" value="HELICASE_ATP_BIND_1"/>
    <property type="match status" value="1"/>
</dbReference>
<dbReference type="Proteomes" id="UP000679220">
    <property type="component" value="Unassembled WGS sequence"/>
</dbReference>
<evidence type="ECO:0000313" key="7">
    <source>
        <dbReference type="Proteomes" id="UP000679220"/>
    </source>
</evidence>
<evidence type="ECO:0000259" key="5">
    <source>
        <dbReference type="PROSITE" id="PS51194"/>
    </source>
</evidence>
<evidence type="ECO:0000313" key="6">
    <source>
        <dbReference type="EMBL" id="MBR8534881.1"/>
    </source>
</evidence>
<keyword evidence="2" id="KW-0863">Zinc-finger</keyword>
<proteinExistence type="predicted"/>
<keyword evidence="2" id="KW-0862">Zinc</keyword>
<sequence length="1242" mass="143438">MAESVREYISDAIDFYTSNDISSAGTNLYKEGKVSLQLYQKALDNWIFSVKDTKMHKVQIRNLNQRQIETMCNCSYIGGRFCVHTIAALLFIADIDGNIQMGFDKREEQSSQRAVSGRSVLGFELPSFERITESFVKENTTYSVLSAVSYSYQVSYISELIVRDNKLIVELDQNFKKHARLVFSYIDDKVYISPEEKTNLQSLTEPEVVCLLKFARSASPDILKRVFKNSLEGVKTETLQKHGITSGQFDTYFTIGFDEKLGLVAKQTDFAKGLIPVQPDEKHIVDQILHEIDVETFHLETQEEVQKQEREMGFVLELRTTKTYFSDNYVIELTPIIGKPNKKRDALSSHIAEYDGMHEDYLLTISEHQKELLELIDECNAPIKASDLFIVHKRIMELLAQEKHVYINPSNNYKLRRADLEPIEIAAEPIDAFYEVKEDDTFVYLNPKLRIGDRTLAIDTINTELSGQFIYVIDGAYYVTKDYRVAKLIVEHNEPIKMVKTHKDLFFEQVIKPLAHSFDMEFDKGIYVLETAELDFKKKQVFLSERDHHLIITPQVEYHHGVSVKLTTNGNILIEEDDKTIQYKRNFELEDDFAEQLSTLHPRFEAQKSSKVFHLHYNEFSHDMWFYRFFDALQHNNIEVYGLKELKSFKYSPHKGKISTTISSGQDWFDIQINVSFGDNVVKLSEIRKAVMNKQRFIQLADGSVGVLPSEWFHRFERYFRHGEVNGEQLSVSKLRFSIIDELFDNIEDATVVEELAEKRRRLAAFTQIEATEVPSSISAELRHYQKEGVNWLNFLHEMQWGGILADDMGLGKTLQVLTFLQQVVERDSTTNLIIVPTTLLFNWENEIRKFAPKLRAYYHYGVDRVNDTRLFDDYDIVFTSYGILLRDIELLKDYQFNYIVLDESQAIKNPASRRFKAASLLKAKGRLAMTGTPIENSTFDLYAQMSFVNRGFLGSVSGFKEGFANAIDKDGDELIGNELQKLINPFVLRRTKEKVASELPPKTEDVIFCEMDTAQRKVYDAYRNQFRDQLIGKVKDEGIGKSKLMVLEALTRLRQICDSPQLVKGSNFDVTESVKIKEIVQHITDKTANHKILIFSQFVKMLGLIKDELSRRSIDFEYLDGKSSTKQREQSVNNFQTNDELRVFLISLKAGGTGLNLTAADYVYIIDPWWNPAVENQAIDRCYRIGQDKKVFAYRMICRDTVEEKILKLQERKKKVAGDIVQTDEAIMKNLTIDDIKDLLG</sequence>
<dbReference type="InterPro" id="IPR049730">
    <property type="entry name" value="SNF2/RAD54-like_C"/>
</dbReference>
<dbReference type="EMBL" id="JAGTAR010000005">
    <property type="protein sequence ID" value="MBR8534881.1"/>
    <property type="molecule type" value="Genomic_DNA"/>
</dbReference>
<feature type="domain" description="Helicase ATP-binding" evidence="4">
    <location>
        <begin position="794"/>
        <end position="952"/>
    </location>
</feature>
<evidence type="ECO:0000259" key="3">
    <source>
        <dbReference type="PROSITE" id="PS50966"/>
    </source>
</evidence>
<keyword evidence="7" id="KW-1185">Reference proteome</keyword>
<dbReference type="PANTHER" id="PTHR10799">
    <property type="entry name" value="SNF2/RAD54 HELICASE FAMILY"/>
    <property type="match status" value="1"/>
</dbReference>
<dbReference type="SMART" id="SM00490">
    <property type="entry name" value="HELICc"/>
    <property type="match status" value="1"/>
</dbReference>
<organism evidence="6 7">
    <name type="scientific">Carboxylicivirga sediminis</name>
    <dbReference type="NCBI Taxonomy" id="2006564"/>
    <lineage>
        <taxon>Bacteria</taxon>
        <taxon>Pseudomonadati</taxon>
        <taxon>Bacteroidota</taxon>
        <taxon>Bacteroidia</taxon>
        <taxon>Marinilabiliales</taxon>
        <taxon>Marinilabiliaceae</taxon>
        <taxon>Carboxylicivirga</taxon>
    </lineage>
</organism>
<dbReference type="Pfam" id="PF00271">
    <property type="entry name" value="Helicase_C"/>
    <property type="match status" value="1"/>
</dbReference>
<dbReference type="GO" id="GO:0005524">
    <property type="term" value="F:ATP binding"/>
    <property type="evidence" value="ECO:0007669"/>
    <property type="project" value="InterPro"/>
</dbReference>
<dbReference type="PROSITE" id="PS51194">
    <property type="entry name" value="HELICASE_CTER"/>
    <property type="match status" value="1"/>
</dbReference>
<dbReference type="SUPFAM" id="SSF52540">
    <property type="entry name" value="P-loop containing nucleoside triphosphate hydrolases"/>
    <property type="match status" value="2"/>
</dbReference>
<dbReference type="Pfam" id="PF00176">
    <property type="entry name" value="SNF2-rel_dom"/>
    <property type="match status" value="1"/>
</dbReference>
<dbReference type="InterPro" id="IPR007527">
    <property type="entry name" value="Znf_SWIM"/>
</dbReference>
<keyword evidence="2" id="KW-0479">Metal-binding</keyword>
<dbReference type="GO" id="GO:0016787">
    <property type="term" value="F:hydrolase activity"/>
    <property type="evidence" value="ECO:0007669"/>
    <property type="project" value="UniProtKB-KW"/>
</dbReference>
<dbReference type="InterPro" id="IPR038718">
    <property type="entry name" value="SNF2-like_sf"/>
</dbReference>
<dbReference type="CDD" id="cd18012">
    <property type="entry name" value="DEXQc_arch_SWI2_SNF2"/>
    <property type="match status" value="1"/>
</dbReference>
<dbReference type="InterPro" id="IPR000330">
    <property type="entry name" value="SNF2_N"/>
</dbReference>
<evidence type="ECO:0008006" key="8">
    <source>
        <dbReference type="Google" id="ProtNLM"/>
    </source>
</evidence>
<dbReference type="PROSITE" id="PS50966">
    <property type="entry name" value="ZF_SWIM"/>
    <property type="match status" value="1"/>
</dbReference>
<name>A0A941F166_9BACT</name>
<reference evidence="6" key="2">
    <citation type="submission" date="2021-04" db="EMBL/GenBank/DDBJ databases">
        <authorList>
            <person name="Zhang T."/>
            <person name="Zhang Y."/>
            <person name="Lu D."/>
            <person name="Zuo D."/>
            <person name="Du Z."/>
        </authorList>
    </citation>
    <scope>NUCLEOTIDE SEQUENCE</scope>
    <source>
        <strain evidence="6">JR1</strain>
    </source>
</reference>
<dbReference type="InterPro" id="IPR001650">
    <property type="entry name" value="Helicase_C-like"/>
</dbReference>
<dbReference type="RefSeq" id="WP_212188784.1">
    <property type="nucleotide sequence ID" value="NZ_JAGTAR010000005.1"/>
</dbReference>
<accession>A0A941F166</accession>
<evidence type="ECO:0000259" key="4">
    <source>
        <dbReference type="PROSITE" id="PS51192"/>
    </source>
</evidence>
<dbReference type="GO" id="GO:0008270">
    <property type="term" value="F:zinc ion binding"/>
    <property type="evidence" value="ECO:0007669"/>
    <property type="project" value="UniProtKB-KW"/>
</dbReference>
<dbReference type="AlphaFoldDB" id="A0A941F166"/>
<feature type="domain" description="SWIM-type" evidence="3">
    <location>
        <begin position="56"/>
        <end position="93"/>
    </location>
</feature>
<dbReference type="CDD" id="cd18793">
    <property type="entry name" value="SF2_C_SNF"/>
    <property type="match status" value="1"/>
</dbReference>
<dbReference type="InterPro" id="IPR014001">
    <property type="entry name" value="Helicase_ATP-bd"/>
</dbReference>
<feature type="domain" description="Helicase C-terminal" evidence="5">
    <location>
        <begin position="1076"/>
        <end position="1229"/>
    </location>
</feature>
<dbReference type="InterPro" id="IPR027417">
    <property type="entry name" value="P-loop_NTPase"/>
</dbReference>
<dbReference type="Gene3D" id="3.40.50.300">
    <property type="entry name" value="P-loop containing nucleotide triphosphate hydrolases"/>
    <property type="match status" value="1"/>
</dbReference>
<evidence type="ECO:0000256" key="1">
    <source>
        <dbReference type="ARBA" id="ARBA00022801"/>
    </source>
</evidence>
<protein>
    <recommendedName>
        <fullName evidence="8">ATP-dependent helicase</fullName>
    </recommendedName>
</protein>